<reference evidence="2" key="1">
    <citation type="submission" date="2021-03" db="EMBL/GenBank/DDBJ databases">
        <title>Draft genome sequence of rust myrtle Austropuccinia psidii MF-1, a brazilian biotype.</title>
        <authorList>
            <person name="Quecine M.C."/>
            <person name="Pachon D.M.R."/>
            <person name="Bonatelli M.L."/>
            <person name="Correr F.H."/>
            <person name="Franceschini L.M."/>
            <person name="Leite T.F."/>
            <person name="Margarido G.R.A."/>
            <person name="Almeida C.A."/>
            <person name="Ferrarezi J.A."/>
            <person name="Labate C.A."/>
        </authorList>
    </citation>
    <scope>NUCLEOTIDE SEQUENCE</scope>
    <source>
        <strain evidence="2">MF-1</strain>
    </source>
</reference>
<dbReference type="AlphaFoldDB" id="A0A9Q3CBG3"/>
<dbReference type="Proteomes" id="UP000765509">
    <property type="component" value="Unassembled WGS sequence"/>
</dbReference>
<dbReference type="OrthoDB" id="2503667at2759"/>
<proteinExistence type="predicted"/>
<feature type="compositionally biased region" description="Basic and acidic residues" evidence="1">
    <location>
        <begin position="85"/>
        <end position="111"/>
    </location>
</feature>
<dbReference type="EMBL" id="AVOT02006035">
    <property type="protein sequence ID" value="MBW0480607.1"/>
    <property type="molecule type" value="Genomic_DNA"/>
</dbReference>
<protein>
    <submittedName>
        <fullName evidence="2">Uncharacterized protein</fullName>
    </submittedName>
</protein>
<evidence type="ECO:0000313" key="3">
    <source>
        <dbReference type="Proteomes" id="UP000765509"/>
    </source>
</evidence>
<accession>A0A9Q3CBG3</accession>
<feature type="region of interest" description="Disordered" evidence="1">
    <location>
        <begin position="73"/>
        <end position="111"/>
    </location>
</feature>
<name>A0A9Q3CBG3_9BASI</name>
<evidence type="ECO:0000256" key="1">
    <source>
        <dbReference type="SAM" id="MobiDB-lite"/>
    </source>
</evidence>
<evidence type="ECO:0000313" key="2">
    <source>
        <dbReference type="EMBL" id="MBW0480607.1"/>
    </source>
</evidence>
<gene>
    <name evidence="2" type="ORF">O181_020322</name>
</gene>
<comment type="caution">
    <text evidence="2">The sequence shown here is derived from an EMBL/GenBank/DDBJ whole genome shotgun (WGS) entry which is preliminary data.</text>
</comment>
<keyword evidence="3" id="KW-1185">Reference proteome</keyword>
<sequence length="111" mass="11840">MRLLTLTRQLAQRQPGTAKSSRICYGFSTTAQAKDFVGKAHAAAETVNKKVGQVAAKGLEGVENAAQRVKRAGGSISEQAQNVSHDAKQELGKVKHSAKELAQDAKNKIRA</sequence>
<organism evidence="2 3">
    <name type="scientific">Austropuccinia psidii MF-1</name>
    <dbReference type="NCBI Taxonomy" id="1389203"/>
    <lineage>
        <taxon>Eukaryota</taxon>
        <taxon>Fungi</taxon>
        <taxon>Dikarya</taxon>
        <taxon>Basidiomycota</taxon>
        <taxon>Pucciniomycotina</taxon>
        <taxon>Pucciniomycetes</taxon>
        <taxon>Pucciniales</taxon>
        <taxon>Sphaerophragmiaceae</taxon>
        <taxon>Austropuccinia</taxon>
    </lineage>
</organism>